<evidence type="ECO:0000313" key="2">
    <source>
        <dbReference type="Proteomes" id="UP000551563"/>
    </source>
</evidence>
<gene>
    <name evidence="1" type="ORF">GXX48_02300</name>
</gene>
<proteinExistence type="predicted"/>
<dbReference type="AlphaFoldDB" id="A0A7V6TY22"/>
<evidence type="ECO:0008006" key="3">
    <source>
        <dbReference type="Google" id="ProtNLM"/>
    </source>
</evidence>
<dbReference type="InterPro" id="IPR010982">
    <property type="entry name" value="Lambda_DNA-bd_dom_sf"/>
</dbReference>
<name>A0A7V6TY22_9HYPH</name>
<protein>
    <recommendedName>
        <fullName evidence="3">XRE family transcriptional regulator</fullName>
    </recommendedName>
</protein>
<organism evidence="1 2">
    <name type="scientific">Brucella intermedia</name>
    <dbReference type="NCBI Taxonomy" id="94625"/>
    <lineage>
        <taxon>Bacteria</taxon>
        <taxon>Pseudomonadati</taxon>
        <taxon>Pseudomonadota</taxon>
        <taxon>Alphaproteobacteria</taxon>
        <taxon>Hyphomicrobiales</taxon>
        <taxon>Brucellaceae</taxon>
        <taxon>Brucella/Ochrobactrum group</taxon>
        <taxon>Brucella</taxon>
    </lineage>
</organism>
<dbReference type="SUPFAM" id="SSF47413">
    <property type="entry name" value="lambda repressor-like DNA-binding domains"/>
    <property type="match status" value="1"/>
</dbReference>
<reference evidence="1 2" key="1">
    <citation type="journal article" date="2020" name="Biotechnol. Biofuels">
        <title>New insights from the biogas microbiome by comprehensive genome-resolved metagenomics of nearly 1600 species originating from multiple anaerobic digesters.</title>
        <authorList>
            <person name="Campanaro S."/>
            <person name="Treu L."/>
            <person name="Rodriguez-R L.M."/>
            <person name="Kovalovszki A."/>
            <person name="Ziels R.M."/>
            <person name="Maus I."/>
            <person name="Zhu X."/>
            <person name="Kougias P.G."/>
            <person name="Basile A."/>
            <person name="Luo G."/>
            <person name="Schluter A."/>
            <person name="Konstantinidis K.T."/>
            <person name="Angelidaki I."/>
        </authorList>
    </citation>
    <scope>NUCLEOTIDE SEQUENCE [LARGE SCALE GENOMIC DNA]</scope>
    <source>
        <strain evidence="1">AS04akNAM_66</strain>
    </source>
</reference>
<dbReference type="Proteomes" id="UP000551563">
    <property type="component" value="Unassembled WGS sequence"/>
</dbReference>
<dbReference type="EMBL" id="DUMN01000073">
    <property type="protein sequence ID" value="HHV66471.1"/>
    <property type="molecule type" value="Genomic_DNA"/>
</dbReference>
<dbReference type="GO" id="GO:0003677">
    <property type="term" value="F:DNA binding"/>
    <property type="evidence" value="ECO:0007669"/>
    <property type="project" value="InterPro"/>
</dbReference>
<comment type="caution">
    <text evidence="1">The sequence shown here is derived from an EMBL/GenBank/DDBJ whole genome shotgun (WGS) entry which is preliminary data.</text>
</comment>
<accession>A0A7V6TY22</accession>
<sequence length="79" mass="9221">MYYADRPIFATTPEEKVWRNAEYRRLRRALSLSRPSLSAVTGLSITTLNQIPYRDKAVSLAVLERMREALEERCQRYAA</sequence>
<evidence type="ECO:0000313" key="1">
    <source>
        <dbReference type="EMBL" id="HHV66471.1"/>
    </source>
</evidence>